<feature type="compositionally biased region" description="Basic residues" evidence="8">
    <location>
        <begin position="1024"/>
        <end position="1035"/>
    </location>
</feature>
<dbReference type="EMBL" id="JASNQZ010000002">
    <property type="protein sequence ID" value="KAL0960147.1"/>
    <property type="molecule type" value="Genomic_DNA"/>
</dbReference>
<keyword evidence="7" id="KW-0131">Cell cycle</keyword>
<evidence type="ECO:0000256" key="4">
    <source>
        <dbReference type="ARBA" id="ARBA00022618"/>
    </source>
</evidence>
<dbReference type="InterPro" id="IPR025977">
    <property type="entry name" value="Cnd3_C"/>
</dbReference>
<keyword evidence="3" id="KW-0158">Chromosome</keyword>
<proteinExistence type="inferred from homology"/>
<evidence type="ECO:0000313" key="10">
    <source>
        <dbReference type="EMBL" id="KAL0960147.1"/>
    </source>
</evidence>
<dbReference type="Pfam" id="PF12719">
    <property type="entry name" value="Cnd3"/>
    <property type="match status" value="1"/>
</dbReference>
<dbReference type="InterPro" id="IPR027165">
    <property type="entry name" value="CND3"/>
</dbReference>
<keyword evidence="6" id="KW-0226">DNA condensation</keyword>
<gene>
    <name evidence="10" type="ORF">HGRIS_011782</name>
</gene>
<dbReference type="PANTHER" id="PTHR14418">
    <property type="entry name" value="CONDENSIN COMPLEX SUBUNIT 3-RELATED"/>
    <property type="match status" value="1"/>
</dbReference>
<sequence length="1151" mass="129264">MPGAVKKEDSTPRPLDVLLSHIPRVFEQAQFTVNNHQKNIVALHKIHAEAAEHVEELTNGRGSKQVGERAFIDRLLEMVVKILVLKKGTTNVDRIVRFIGAYIKYANERAFELLGEDAEDDDEDRDSFASRCTARILKFLLPGFLAKDKTARYRVVQIIAEMVSHLGEIDADIYAELHSALRERVFDKEAAVRVQAVIALSKMVGSEDPDELEDGEPTAMDLLKDALCDPAAEVRRAAMLNLPVWEGLDSILTRGRDEDVTNRKLVLKILKDNAFLPPDDDQLGKQQMGPTYPRRLTIAQREEIVRNGLGDRDASVRSATGDLLAIWVECLSGLCDSAADGQEEAIKDEDAEDVKLEDGVAKPQPKKVLDYQAGLLALLNMFDLGLDTIAEDALMSIFATRSDIFDSLEFNDDFWHSPSPEKVFLARVFVEYCASKKDQARLDSALPVATAFAFRIQSAFNALQTAINDQKEAAGLVLEDEETRNRREDNMVDNIYVVGEMLKLAVHFDYADEIGRRKMFPLIREMLSKLELPETLVWPSLDLLRELTQGERDLIRLIVEITQDLRDPSYSDDDEEHPENPGSDEMDIGATPATVKPQRVTLFGNLKTREDMSPEEQARTDAVDRRCLALLIAVLERVNGRLEENTVLDGVLKEIILPSVSHKELEFREQGAIAMGLCSLIHRPMAGQCITVCMKEMKSLDNPASFRLHMVHIFFDILMVNERDFLGKNAETAKTLTDFALEMFKDEEDKQVQTAIGLGLTKLVLAGMLHDDTVLSNLVWVYFQPATSDNPELTQCLACFLSAYSSCSPLHQHSIKQLFLATIREFSDLRKKEDGHDMVSTAQAAAIFADWTNPLKLKLKTVRPQDEEVHIDMAISIIREALIDKDNLYDKDDKKALSQLLNKLYIPDEVEATKLRELKLLLHGCRSRRPLRDATSKNALAKFDTMISKKFEKQLEGFDEQEYRKYEELKSLFAFLDDIFPEDDDDEADLDAAKKRKKRRSDSIISASTEGEDASVASSSTRNSKGKVTAKRPRMSRSEDGSDDEDNDTPPPPRRARPQRAAAAKAKVQEVITISSDSDEDEEQATPVARKGRRPRSPNPEVKEEDDINDEVDQILTADTSTEIPFDSIMDDSEEEEDEVNGLILGGAGDD</sequence>
<name>A0ABR3JWC4_9AGAR</name>
<dbReference type="PANTHER" id="PTHR14418:SF5">
    <property type="entry name" value="CONDENSIN COMPLEX SUBUNIT 3"/>
    <property type="match status" value="1"/>
</dbReference>
<evidence type="ECO:0000256" key="6">
    <source>
        <dbReference type="ARBA" id="ARBA00023067"/>
    </source>
</evidence>
<dbReference type="InterPro" id="IPR016024">
    <property type="entry name" value="ARM-type_fold"/>
</dbReference>
<dbReference type="InterPro" id="IPR011989">
    <property type="entry name" value="ARM-like"/>
</dbReference>
<feature type="region of interest" description="Disordered" evidence="8">
    <location>
        <begin position="567"/>
        <end position="590"/>
    </location>
</feature>
<keyword evidence="11" id="KW-1185">Reference proteome</keyword>
<accession>A0ABR3JWC4</accession>
<keyword evidence="4" id="KW-0132">Cell division</keyword>
<evidence type="ECO:0000313" key="11">
    <source>
        <dbReference type="Proteomes" id="UP001556367"/>
    </source>
</evidence>
<reference evidence="11" key="1">
    <citation type="submission" date="2024-06" db="EMBL/GenBank/DDBJ databases">
        <title>Multi-omics analyses provide insights into the biosynthesis of the anticancer antibiotic pleurotin in Hohenbuehelia grisea.</title>
        <authorList>
            <person name="Weaver J.A."/>
            <person name="Alberti F."/>
        </authorList>
    </citation>
    <scope>NUCLEOTIDE SEQUENCE [LARGE SCALE GENOMIC DNA]</scope>
    <source>
        <strain evidence="11">T-177</strain>
    </source>
</reference>
<feature type="compositionally biased region" description="Acidic residues" evidence="8">
    <location>
        <begin position="1129"/>
        <end position="1140"/>
    </location>
</feature>
<dbReference type="Gene3D" id="1.25.10.10">
    <property type="entry name" value="Leucine-rich Repeat Variant"/>
    <property type="match status" value="1"/>
</dbReference>
<feature type="region of interest" description="Disordered" evidence="8">
    <location>
        <begin position="994"/>
        <end position="1151"/>
    </location>
</feature>
<feature type="domain" description="Nuclear condensin complex subunit 3 C-terminal" evidence="9">
    <location>
        <begin position="626"/>
        <end position="906"/>
    </location>
</feature>
<evidence type="ECO:0000256" key="1">
    <source>
        <dbReference type="ARBA" id="ARBA00004286"/>
    </source>
</evidence>
<dbReference type="Proteomes" id="UP001556367">
    <property type="component" value="Unassembled WGS sequence"/>
</dbReference>
<comment type="caution">
    <text evidence="10">The sequence shown here is derived from an EMBL/GenBank/DDBJ whole genome shotgun (WGS) entry which is preliminary data.</text>
</comment>
<feature type="compositionally biased region" description="Acidic residues" evidence="8">
    <location>
        <begin position="570"/>
        <end position="587"/>
    </location>
</feature>
<protein>
    <recommendedName>
        <fullName evidence="9">Nuclear condensin complex subunit 3 C-terminal domain-containing protein</fullName>
    </recommendedName>
</protein>
<organism evidence="10 11">
    <name type="scientific">Hohenbuehelia grisea</name>
    <dbReference type="NCBI Taxonomy" id="104357"/>
    <lineage>
        <taxon>Eukaryota</taxon>
        <taxon>Fungi</taxon>
        <taxon>Dikarya</taxon>
        <taxon>Basidiomycota</taxon>
        <taxon>Agaricomycotina</taxon>
        <taxon>Agaricomycetes</taxon>
        <taxon>Agaricomycetidae</taxon>
        <taxon>Agaricales</taxon>
        <taxon>Pleurotineae</taxon>
        <taxon>Pleurotaceae</taxon>
        <taxon>Hohenbuehelia</taxon>
    </lineage>
</organism>
<evidence type="ECO:0000256" key="3">
    <source>
        <dbReference type="ARBA" id="ARBA00022454"/>
    </source>
</evidence>
<dbReference type="SUPFAM" id="SSF48371">
    <property type="entry name" value="ARM repeat"/>
    <property type="match status" value="1"/>
</dbReference>
<evidence type="ECO:0000256" key="8">
    <source>
        <dbReference type="SAM" id="MobiDB-lite"/>
    </source>
</evidence>
<comment type="subcellular location">
    <subcellularLocation>
        <location evidence="1">Chromosome</location>
    </subcellularLocation>
</comment>
<keyword evidence="5" id="KW-0498">Mitosis</keyword>
<feature type="compositionally biased region" description="Acidic residues" evidence="8">
    <location>
        <begin position="1103"/>
        <end position="1113"/>
    </location>
</feature>
<comment type="similarity">
    <text evidence="2">Belongs to the CND3 (condensin subunit 3) family.</text>
</comment>
<evidence type="ECO:0000256" key="2">
    <source>
        <dbReference type="ARBA" id="ARBA00006533"/>
    </source>
</evidence>
<evidence type="ECO:0000256" key="5">
    <source>
        <dbReference type="ARBA" id="ARBA00022776"/>
    </source>
</evidence>
<evidence type="ECO:0000259" key="9">
    <source>
        <dbReference type="Pfam" id="PF12719"/>
    </source>
</evidence>
<evidence type="ECO:0000256" key="7">
    <source>
        <dbReference type="ARBA" id="ARBA00023306"/>
    </source>
</evidence>